<evidence type="ECO:0000313" key="2">
    <source>
        <dbReference type="Proteomes" id="UP000790709"/>
    </source>
</evidence>
<keyword evidence="2" id="KW-1185">Reference proteome</keyword>
<gene>
    <name evidence="1" type="ORF">BV22DRAFT_626439</name>
</gene>
<sequence length="738" mass="82775">MQTGQSRTPRQSLKLSIDASPFRYQPHQSSPSPSSCAGLTASGSTPGTTGSDWFICQVICLYDFESEDPDQLCFKQNEILTIVKKEDSGWWAAVRPPGDRLGWIPSAFVEPLGDDAEHNEQTTRDPGQASQIGIENARSFDTESMITGTPYLGSNPYFGTQDEDWVPVVEDFKVPSLQLVTPTDLVAKLALHDTEGRRGSFESFFNLSDDEQSPLTMRAPPSPNTLMPKPPLPQDLPPSAVHKEPLVKRPVADAVTRHSDSPVAIGSRHVRPRPMLVDDRDSLTRLSALLESYPHESYDVGVKPSAKTKKTVDGPVPQRDKLDVDADGVVKAGTLGALVDKLIADQTPTQNLGFRETFLLTFRTFVSPNRLLDMLVERFNAGLSQDPSHRKRNGQREKDMRAMQDRVLAVLAIWLENYRLLDEEPHISQRIVRFLSGIQSPPQSVLMAKQMIGSFDRLVSQQPLTRKCRNGARKYRKPKAHANDLLRWDPNDIAEQLCLIDHDLYSAVRPQECLNWRKAHTGKDVANIIAFFDMHGQLFAWVKSSVLNSDAPTQRAKTIDFWTRVADTCRNTQNYHSLHAILAGLSDPDISRLHLTWAHFSLRSLFEALVKVCDPSVFKSTIQPPTGPCVPPLRPFLMDVLQIEKDLSDNVTISTTCGDTLTLISFAKRQKLHDVVSTMLRYQSQPYEFAVSESTRCFIQGQFRVASFKNANWFSIRSREAKHAEHTQAENIMKGLNI</sequence>
<reference evidence="1" key="1">
    <citation type="journal article" date="2021" name="New Phytol.">
        <title>Evolutionary innovations through gain and loss of genes in the ectomycorrhizal Boletales.</title>
        <authorList>
            <person name="Wu G."/>
            <person name="Miyauchi S."/>
            <person name="Morin E."/>
            <person name="Kuo A."/>
            <person name="Drula E."/>
            <person name="Varga T."/>
            <person name="Kohler A."/>
            <person name="Feng B."/>
            <person name="Cao Y."/>
            <person name="Lipzen A."/>
            <person name="Daum C."/>
            <person name="Hundley H."/>
            <person name="Pangilinan J."/>
            <person name="Johnson J."/>
            <person name="Barry K."/>
            <person name="LaButti K."/>
            <person name="Ng V."/>
            <person name="Ahrendt S."/>
            <person name="Min B."/>
            <person name="Choi I.G."/>
            <person name="Park H."/>
            <person name="Plett J.M."/>
            <person name="Magnuson J."/>
            <person name="Spatafora J.W."/>
            <person name="Nagy L.G."/>
            <person name="Henrissat B."/>
            <person name="Grigoriev I.V."/>
            <person name="Yang Z.L."/>
            <person name="Xu J."/>
            <person name="Martin F.M."/>
        </authorList>
    </citation>
    <scope>NUCLEOTIDE SEQUENCE</scope>
    <source>
        <strain evidence="1">KUC20120723A-06</strain>
    </source>
</reference>
<accession>A0ACB8BAX5</accession>
<protein>
    <submittedName>
        <fullName evidence="1">Ras GEF</fullName>
    </submittedName>
</protein>
<comment type="caution">
    <text evidence="1">The sequence shown here is derived from an EMBL/GenBank/DDBJ whole genome shotgun (WGS) entry which is preliminary data.</text>
</comment>
<proteinExistence type="predicted"/>
<dbReference type="Proteomes" id="UP000790709">
    <property type="component" value="Unassembled WGS sequence"/>
</dbReference>
<evidence type="ECO:0000313" key="1">
    <source>
        <dbReference type="EMBL" id="KAH7922841.1"/>
    </source>
</evidence>
<organism evidence="1 2">
    <name type="scientific">Leucogyrophana mollusca</name>
    <dbReference type="NCBI Taxonomy" id="85980"/>
    <lineage>
        <taxon>Eukaryota</taxon>
        <taxon>Fungi</taxon>
        <taxon>Dikarya</taxon>
        <taxon>Basidiomycota</taxon>
        <taxon>Agaricomycotina</taxon>
        <taxon>Agaricomycetes</taxon>
        <taxon>Agaricomycetidae</taxon>
        <taxon>Boletales</taxon>
        <taxon>Boletales incertae sedis</taxon>
        <taxon>Leucogyrophana</taxon>
    </lineage>
</organism>
<name>A0ACB8BAX5_9AGAM</name>
<dbReference type="EMBL" id="MU266470">
    <property type="protein sequence ID" value="KAH7922841.1"/>
    <property type="molecule type" value="Genomic_DNA"/>
</dbReference>